<dbReference type="AlphaFoldDB" id="A0AA39J2M5"/>
<protein>
    <submittedName>
        <fullName evidence="2">Uncharacterized protein</fullName>
    </submittedName>
</protein>
<keyword evidence="3" id="KW-1185">Reference proteome</keyword>
<evidence type="ECO:0000313" key="2">
    <source>
        <dbReference type="EMBL" id="KAK0434992.1"/>
    </source>
</evidence>
<sequence length="379" mass="42738">MSSLPRRKSDNLNRRRRTKRTMRIVARMTRMTRNVRPYRFYPRAIHLWVDAEDIIMAGIEHAAKAIKAGIKPHELPYKTANEKAFSILCELWEREMTFEEAFSRFETRQEGVQVVIREIQLDAGEGRASDTNKVWTKILDLMLEDRQYDTITKPVPGSKGEQGFNHVDTGRLLVLMDMAEGGVKVTASDWPSFLYCQEEHVKNNPESGLMKGCLLLRVFLHIFVGNGDPNKQGGPKQQGIAKINGMHKVTGHHLAYAACQARYALSSKDTWSISDGAVRMDVFYDAIVDLFEKHPEDEWTVDTLKWWNEQVFGDPEGCPEDVDDRTNVHPPESSVQAVSDARDARAKARAEAAAALAKVENAQAAGDKPTDLETELVAT</sequence>
<reference evidence="2" key="1">
    <citation type="submission" date="2023-06" db="EMBL/GenBank/DDBJ databases">
        <authorList>
            <consortium name="Lawrence Berkeley National Laboratory"/>
            <person name="Ahrendt S."/>
            <person name="Sahu N."/>
            <person name="Indic B."/>
            <person name="Wong-Bajracharya J."/>
            <person name="Merenyi Z."/>
            <person name="Ke H.-M."/>
            <person name="Monk M."/>
            <person name="Kocsube S."/>
            <person name="Drula E."/>
            <person name="Lipzen A."/>
            <person name="Balint B."/>
            <person name="Henrissat B."/>
            <person name="Andreopoulos B."/>
            <person name="Martin F.M."/>
            <person name="Harder C.B."/>
            <person name="Rigling D."/>
            <person name="Ford K.L."/>
            <person name="Foster G.D."/>
            <person name="Pangilinan J."/>
            <person name="Papanicolaou A."/>
            <person name="Barry K."/>
            <person name="LaButti K."/>
            <person name="Viragh M."/>
            <person name="Koriabine M."/>
            <person name="Yan M."/>
            <person name="Riley R."/>
            <person name="Champramary S."/>
            <person name="Plett K.L."/>
            <person name="Tsai I.J."/>
            <person name="Slot J."/>
            <person name="Sipos G."/>
            <person name="Plett J."/>
            <person name="Nagy L.G."/>
            <person name="Grigoriev I.V."/>
        </authorList>
    </citation>
    <scope>NUCLEOTIDE SEQUENCE</scope>
    <source>
        <strain evidence="2">CCBAS 213</strain>
    </source>
</reference>
<evidence type="ECO:0000256" key="1">
    <source>
        <dbReference type="SAM" id="MobiDB-lite"/>
    </source>
</evidence>
<organism evidence="2 3">
    <name type="scientific">Armillaria tabescens</name>
    <name type="common">Ringless honey mushroom</name>
    <name type="synonym">Agaricus tabescens</name>
    <dbReference type="NCBI Taxonomy" id="1929756"/>
    <lineage>
        <taxon>Eukaryota</taxon>
        <taxon>Fungi</taxon>
        <taxon>Dikarya</taxon>
        <taxon>Basidiomycota</taxon>
        <taxon>Agaricomycotina</taxon>
        <taxon>Agaricomycetes</taxon>
        <taxon>Agaricomycetidae</taxon>
        <taxon>Agaricales</taxon>
        <taxon>Marasmiineae</taxon>
        <taxon>Physalacriaceae</taxon>
        <taxon>Desarmillaria</taxon>
    </lineage>
</organism>
<gene>
    <name evidence="2" type="ORF">EV420DRAFT_1770805</name>
</gene>
<evidence type="ECO:0000313" key="3">
    <source>
        <dbReference type="Proteomes" id="UP001175211"/>
    </source>
</evidence>
<dbReference type="Proteomes" id="UP001175211">
    <property type="component" value="Unassembled WGS sequence"/>
</dbReference>
<dbReference type="GeneID" id="85364632"/>
<comment type="caution">
    <text evidence="2">The sequence shown here is derived from an EMBL/GenBank/DDBJ whole genome shotgun (WGS) entry which is preliminary data.</text>
</comment>
<dbReference type="EMBL" id="JAUEPS010000166">
    <property type="protein sequence ID" value="KAK0434992.1"/>
    <property type="molecule type" value="Genomic_DNA"/>
</dbReference>
<feature type="region of interest" description="Disordered" evidence="1">
    <location>
        <begin position="358"/>
        <end position="379"/>
    </location>
</feature>
<accession>A0AA39J2M5</accession>
<dbReference type="Pfam" id="PF20414">
    <property type="entry name" value="DUF6698"/>
    <property type="match status" value="1"/>
</dbReference>
<name>A0AA39J2M5_ARMTA</name>
<dbReference type="RefSeq" id="XP_060321849.1">
    <property type="nucleotide sequence ID" value="XM_060481084.1"/>
</dbReference>
<proteinExistence type="predicted"/>
<dbReference type="InterPro" id="IPR046521">
    <property type="entry name" value="DUF6698"/>
</dbReference>